<dbReference type="SUPFAM" id="SSF52540">
    <property type="entry name" value="P-loop containing nucleoside triphosphate hydrolases"/>
    <property type="match status" value="1"/>
</dbReference>
<dbReference type="GO" id="GO:0032137">
    <property type="term" value="F:guanine/thymine mispair binding"/>
    <property type="evidence" value="ECO:0007669"/>
    <property type="project" value="EnsemblFungi"/>
</dbReference>
<dbReference type="FunFam" id="3.30.420.110:FF:000020">
    <property type="entry name" value="Msh1p"/>
    <property type="match status" value="1"/>
</dbReference>
<feature type="domain" description="DNA mismatch repair proteins mutS family" evidence="7">
    <location>
        <begin position="843"/>
        <end position="859"/>
    </location>
</feature>
<evidence type="ECO:0000313" key="8">
    <source>
        <dbReference type="EMBL" id="CCK71770.1"/>
    </source>
</evidence>
<reference evidence="9" key="2">
    <citation type="submission" date="2012-08" db="EMBL/GenBank/DDBJ databases">
        <title>Genome sequence of Kazachstania naganishii.</title>
        <authorList>
            <person name="Gordon J.L."/>
            <person name="Armisen D."/>
            <person name="Proux-Wera E."/>
            <person name="OhEigeartaigh S.S."/>
            <person name="Byrne K.P."/>
            <person name="Wolfe K.H."/>
        </authorList>
    </citation>
    <scope>NUCLEOTIDE SEQUENCE [LARGE SCALE GENOMIC DNA]</scope>
    <source>
        <strain evidence="9">ATCC MYA-139 / BCRC 22969 / CBS 8797 / CCRC 22969 / KCTC 17520 / NBRC 10181 / NCYC 3082</strain>
    </source>
</reference>
<evidence type="ECO:0000256" key="3">
    <source>
        <dbReference type="ARBA" id="ARBA00022763"/>
    </source>
</evidence>
<organism evidence="8 9">
    <name type="scientific">Huiozyma naganishii (strain ATCC MYA-139 / BCRC 22969 / CBS 8797 / KCTC 17520 / NBRC 10181 / NCYC 3082 / Yp74L-3)</name>
    <name type="common">Yeast</name>
    <name type="synonym">Kazachstania naganishii</name>
    <dbReference type="NCBI Taxonomy" id="1071383"/>
    <lineage>
        <taxon>Eukaryota</taxon>
        <taxon>Fungi</taxon>
        <taxon>Dikarya</taxon>
        <taxon>Ascomycota</taxon>
        <taxon>Saccharomycotina</taxon>
        <taxon>Saccharomycetes</taxon>
        <taxon>Saccharomycetales</taxon>
        <taxon>Saccharomycetaceae</taxon>
        <taxon>Huiozyma</taxon>
    </lineage>
</organism>
<keyword evidence="6" id="KW-0234">DNA repair</keyword>
<dbReference type="Pfam" id="PF01624">
    <property type="entry name" value="MutS_I"/>
    <property type="match status" value="1"/>
</dbReference>
<dbReference type="PANTHER" id="PTHR11361">
    <property type="entry name" value="DNA MISMATCH REPAIR PROTEIN MUTS FAMILY MEMBER"/>
    <property type="match status" value="1"/>
</dbReference>
<evidence type="ECO:0000256" key="1">
    <source>
        <dbReference type="ARBA" id="ARBA00006271"/>
    </source>
</evidence>
<dbReference type="Pfam" id="PF05192">
    <property type="entry name" value="MutS_III"/>
    <property type="match status" value="1"/>
</dbReference>
<dbReference type="FunFam" id="3.40.50.300:FF:001238">
    <property type="entry name" value="DNA mismatch repair protein"/>
    <property type="match status" value="1"/>
</dbReference>
<dbReference type="Gene3D" id="3.40.1170.10">
    <property type="entry name" value="DNA repair protein MutS, domain I"/>
    <property type="match status" value="1"/>
</dbReference>
<dbReference type="Proteomes" id="UP000006310">
    <property type="component" value="Chromosome 8"/>
</dbReference>
<dbReference type="InterPro" id="IPR007860">
    <property type="entry name" value="DNA_mmatch_repair_MutS_con_dom"/>
</dbReference>
<gene>
    <name evidence="8" type="primary">KNAG0H03560</name>
    <name evidence="8" type="ordered locus">KNAG_0H03560</name>
</gene>
<dbReference type="HOGENOM" id="CLU_002472_4_0_1"/>
<dbReference type="InterPro" id="IPR016151">
    <property type="entry name" value="DNA_mismatch_repair_MutS_N"/>
</dbReference>
<keyword evidence="9" id="KW-1185">Reference proteome</keyword>
<comment type="similarity">
    <text evidence="1">Belongs to the DNA mismatch repair MutS family.</text>
</comment>
<dbReference type="SMART" id="SM00534">
    <property type="entry name" value="MUTSac"/>
    <property type="match status" value="1"/>
</dbReference>
<dbReference type="Gene3D" id="3.30.420.110">
    <property type="entry name" value="MutS, connector domain"/>
    <property type="match status" value="1"/>
</dbReference>
<dbReference type="Pfam" id="PF00488">
    <property type="entry name" value="MutS_V"/>
    <property type="match status" value="1"/>
</dbReference>
<dbReference type="InterPro" id="IPR036678">
    <property type="entry name" value="MutS_con_dom_sf"/>
</dbReference>
<dbReference type="OMA" id="DTWIMRR"/>
<sequence>MRIFLPKARANYLSCISVQHAIRCYSSLTPKVTKLHITLGNKPDLSHDHDTKVGESNKAVQLDEGISVNEKENDQLPPSLRVVKGLMEKYKDNVLLTQMGSFYELYFEQATKYAPKLNITLTNKNYVFGKIPFAGFPVSQLNRHLRVLVNQYGYSVTVVDQFKKDSDIENDSNKFQRRVTRIVTPGTFIDEAFENFKENTYLLSVDFPERCMDVTADNDMKVGLSWCDVSTGEIFVQQVLLRELVSTITRIHPKEIVLKENLLPYSIELGKWYSELAELKKYVIKYQTMPSRHRTVDSFRHLFDINNVDITDTQFTFQLQSFEQKEIAALRNLLSYISDHLPNFTTNFQLPQRQLTSHIMQIDSRTTRALELNSTVLNNSKKGSLISTVRRTVTPVGTRLLTQWISGPSMDLQEIKRRQRFVQYFKNNGSISTYLISRFKKIADLSRILQKFSFGRGSALDLIQIANSLSTANEISEYLNQLIERCPKRLQPQMLSLITNLKFDTELVDNVLKSLNEDEIIRTEKAVIEANPEVENVTLELEEGRSEMEKDGLLNMVVDHQYHSKLANLVDRYKRLLVEKERLEKNYAGVFIDSLGARKLTLKQRQNGDYALHIQASTESLKTIANNVLQDKTFKYKDDLFHVLSKSSQTLWVGHKLWSDLGYSMENALLKIKKEENNILDTFKKAFIAKSNKIRQINNNLGYLDTVVSFSVLANEKNLVCPKIDKSTTLEVVEGRHIIVEDGLASRSLANFVENDCMIDSGNLWVVTGPNMGGKSTFLRQNAIIVILAQIGCFVPAKSAHIGLVDKIFSRLGSADDLYNEMSTFMVEMIETSFILRGATDRSLAILDEIGRGTSGKEGVSIAYATLTYLIERNKCRSLFATHFGEDLQKTLQASGSESTKERIKFHQSSILKINDGQFCYDYKLKPGICTRSDALNVARLAGFPEEALNIAKELTFDAI</sequence>
<accession>J7RA67</accession>
<dbReference type="EMBL" id="HE978321">
    <property type="protein sequence ID" value="CCK71770.1"/>
    <property type="molecule type" value="Genomic_DNA"/>
</dbReference>
<dbReference type="InterPro" id="IPR007695">
    <property type="entry name" value="DNA_mismatch_repair_MutS-lik_N"/>
</dbReference>
<dbReference type="SUPFAM" id="SSF48334">
    <property type="entry name" value="DNA repair protein MutS, domain III"/>
    <property type="match status" value="1"/>
</dbReference>
<dbReference type="AlphaFoldDB" id="J7RA67"/>
<dbReference type="InterPro" id="IPR007696">
    <property type="entry name" value="DNA_mismatch_repair_MutS_core"/>
</dbReference>
<dbReference type="GO" id="GO:0043504">
    <property type="term" value="P:mitochondrial DNA repair"/>
    <property type="evidence" value="ECO:0007669"/>
    <property type="project" value="EnsemblFungi"/>
</dbReference>
<keyword evidence="4" id="KW-0067">ATP-binding</keyword>
<dbReference type="GO" id="GO:0032139">
    <property type="term" value="F:dinucleotide insertion or deletion binding"/>
    <property type="evidence" value="ECO:0007669"/>
    <property type="project" value="EnsemblFungi"/>
</dbReference>
<reference evidence="8 9" key="1">
    <citation type="journal article" date="2011" name="Proc. Natl. Acad. Sci. U.S.A.">
        <title>Evolutionary erosion of yeast sex chromosomes by mating-type switching accidents.</title>
        <authorList>
            <person name="Gordon J.L."/>
            <person name="Armisen D."/>
            <person name="Proux-Wera E."/>
            <person name="Oheigeartaigh S.S."/>
            <person name="Byrne K.P."/>
            <person name="Wolfe K.H."/>
        </authorList>
    </citation>
    <scope>NUCLEOTIDE SEQUENCE [LARGE SCALE GENOMIC DNA]</scope>
    <source>
        <strain evidence="9">ATCC MYA-139 / BCRC 22969 / CBS 8797 / CCRC 22969 / KCTC 17520 / NBRC 10181 / NCYC 3082</strain>
    </source>
</reference>
<proteinExistence type="inferred from homology"/>
<evidence type="ECO:0000256" key="2">
    <source>
        <dbReference type="ARBA" id="ARBA00022741"/>
    </source>
</evidence>
<dbReference type="OrthoDB" id="2534523at2759"/>
<dbReference type="InterPro" id="IPR027417">
    <property type="entry name" value="P-loop_NTPase"/>
</dbReference>
<evidence type="ECO:0000256" key="5">
    <source>
        <dbReference type="ARBA" id="ARBA00023125"/>
    </source>
</evidence>
<evidence type="ECO:0000259" key="7">
    <source>
        <dbReference type="PROSITE" id="PS00486"/>
    </source>
</evidence>
<keyword evidence="2" id="KW-0547">Nucleotide-binding</keyword>
<dbReference type="InterPro" id="IPR045076">
    <property type="entry name" value="MutS"/>
</dbReference>
<dbReference type="SUPFAM" id="SSF53150">
    <property type="entry name" value="DNA repair protein MutS, domain II"/>
    <property type="match status" value="1"/>
</dbReference>
<dbReference type="InterPro" id="IPR000432">
    <property type="entry name" value="DNA_mismatch_repair_MutS_C"/>
</dbReference>
<dbReference type="GO" id="GO:0005634">
    <property type="term" value="C:nucleus"/>
    <property type="evidence" value="ECO:0007669"/>
    <property type="project" value="TreeGrafter"/>
</dbReference>
<dbReference type="Gene3D" id="3.40.50.300">
    <property type="entry name" value="P-loop containing nucleotide triphosphate hydrolases"/>
    <property type="match status" value="1"/>
</dbReference>
<evidence type="ECO:0000313" key="9">
    <source>
        <dbReference type="Proteomes" id="UP000006310"/>
    </source>
</evidence>
<dbReference type="GO" id="GO:0140664">
    <property type="term" value="F:ATP-dependent DNA damage sensor activity"/>
    <property type="evidence" value="ECO:0007669"/>
    <property type="project" value="InterPro"/>
</dbReference>
<dbReference type="PIRSF" id="PIRSF037677">
    <property type="entry name" value="DNA_mis_repair_Msh6"/>
    <property type="match status" value="1"/>
</dbReference>
<dbReference type="PROSITE" id="PS00486">
    <property type="entry name" value="DNA_MISMATCH_REPAIR_2"/>
    <property type="match status" value="1"/>
</dbReference>
<protein>
    <recommendedName>
        <fullName evidence="7">DNA mismatch repair proteins mutS family domain-containing protein</fullName>
    </recommendedName>
</protein>
<evidence type="ECO:0000256" key="4">
    <source>
        <dbReference type="ARBA" id="ARBA00022840"/>
    </source>
</evidence>
<dbReference type="SMART" id="SM00533">
    <property type="entry name" value="MUTSd"/>
    <property type="match status" value="1"/>
</dbReference>
<keyword evidence="3" id="KW-0227">DNA damage</keyword>
<dbReference type="InterPro" id="IPR036187">
    <property type="entry name" value="DNA_mismatch_repair_MutS_sf"/>
</dbReference>
<evidence type="ECO:0000256" key="6">
    <source>
        <dbReference type="ARBA" id="ARBA00023204"/>
    </source>
</evidence>
<dbReference type="KEGG" id="kng:KNAG_0H03560"/>
<dbReference type="RefSeq" id="XP_022466015.1">
    <property type="nucleotide sequence ID" value="XM_022609638.1"/>
</dbReference>
<dbReference type="InterPro" id="IPR017261">
    <property type="entry name" value="DNA_mismatch_repair_MutS/MSH"/>
</dbReference>
<dbReference type="eggNOG" id="ENOG502QUUG">
    <property type="taxonomic scope" value="Eukaryota"/>
</dbReference>
<dbReference type="PANTHER" id="PTHR11361:SF34">
    <property type="entry name" value="DNA MISMATCH REPAIR PROTEIN MSH1, MITOCHONDRIAL"/>
    <property type="match status" value="1"/>
</dbReference>
<dbReference type="GeneID" id="34527502"/>
<keyword evidence="5" id="KW-0238">DNA-binding</keyword>
<dbReference type="GO" id="GO:0006298">
    <property type="term" value="P:mismatch repair"/>
    <property type="evidence" value="ECO:0007669"/>
    <property type="project" value="EnsemblFungi"/>
</dbReference>
<name>J7RA67_HUIN7</name>
<dbReference type="STRING" id="1071383.J7RA67"/>
<dbReference type="GO" id="GO:0005739">
    <property type="term" value="C:mitochondrion"/>
    <property type="evidence" value="ECO:0007669"/>
    <property type="project" value="EnsemblFungi"/>
</dbReference>
<dbReference type="Pfam" id="PF05188">
    <property type="entry name" value="MutS_II"/>
    <property type="match status" value="1"/>
</dbReference>
<dbReference type="SUPFAM" id="SSF55271">
    <property type="entry name" value="DNA repair protein MutS, domain I"/>
    <property type="match status" value="1"/>
</dbReference>
<dbReference type="Gene3D" id="1.10.1420.10">
    <property type="match status" value="1"/>
</dbReference>
<dbReference type="GO" id="GO:0005524">
    <property type="term" value="F:ATP binding"/>
    <property type="evidence" value="ECO:0007669"/>
    <property type="project" value="UniProtKB-KW"/>
</dbReference>
<dbReference type="GO" id="GO:0007005">
    <property type="term" value="P:mitochondrion organization"/>
    <property type="evidence" value="ECO:0007669"/>
    <property type="project" value="EnsemblFungi"/>
</dbReference>